<dbReference type="SUPFAM" id="SSF51197">
    <property type="entry name" value="Clavaminate synthase-like"/>
    <property type="match status" value="1"/>
</dbReference>
<organism evidence="1 2">
    <name type="scientific">Candidatus Magasanikbacteria bacterium GW2011_GWE2_42_7</name>
    <dbReference type="NCBI Taxonomy" id="1619052"/>
    <lineage>
        <taxon>Bacteria</taxon>
        <taxon>Candidatus Magasanikiibacteriota</taxon>
    </lineage>
</organism>
<dbReference type="Gene3D" id="2.60.120.330">
    <property type="entry name" value="B-lactam Antibiotic, Isopenicillin N Synthase, Chain"/>
    <property type="match status" value="1"/>
</dbReference>
<reference evidence="1 2" key="1">
    <citation type="journal article" date="2015" name="Nature">
        <title>rRNA introns, odd ribosomes, and small enigmatic genomes across a large radiation of phyla.</title>
        <authorList>
            <person name="Brown C.T."/>
            <person name="Hug L.A."/>
            <person name="Thomas B.C."/>
            <person name="Sharon I."/>
            <person name="Castelle C.J."/>
            <person name="Singh A."/>
            <person name="Wilkins M.J."/>
            <person name="Williams K.H."/>
            <person name="Banfield J.F."/>
        </authorList>
    </citation>
    <scope>NUCLEOTIDE SEQUENCE [LARGE SCALE GENOMIC DNA]</scope>
</reference>
<comment type="caution">
    <text evidence="1">The sequence shown here is derived from an EMBL/GenBank/DDBJ whole genome shotgun (WGS) entry which is preliminary data.</text>
</comment>
<dbReference type="Proteomes" id="UP000033867">
    <property type="component" value="Unassembled WGS sequence"/>
</dbReference>
<sequence length="358" mass="40465">MRYGALGIPYVHLSTFVGRKGLKHDMSQARRLFKSLKQHSAVFVRDPRILPSDNERYLNMLEDYFGNPYKDRVHDQRPDLGYHVGVSPPYIERPPDYRGFIARMPPEYRPYVTPCNCKGDPGERFSWPIGERPASTAFPVQNAADRVIPSGFKNEWASTMDALGEKMLETARTVCEMLALAQGLKRDTFSRLLKKAPHLLVPSGVNLREHGKKDTIIKAFNTDLNALTIHGKSRFPGLIIWGPDGQPKKVCVPDGWLLVQVGQQLEWLTGGKLLASFSEVVSLPETIKAMEYSEQEGWPLVSVSSTFFVHFRSDHMLRPLPMFLEGLNEDHLAAIDSLYPPILVGDQVRHELKVRGFA</sequence>
<dbReference type="EMBL" id="LCEK01000001">
    <property type="protein sequence ID" value="KKS73201.1"/>
    <property type="molecule type" value="Genomic_DNA"/>
</dbReference>
<accession>A0A0G1DQX5</accession>
<dbReference type="InterPro" id="IPR027443">
    <property type="entry name" value="IPNS-like_sf"/>
</dbReference>
<protein>
    <submittedName>
        <fullName evidence="1">Uncharacterized protein</fullName>
    </submittedName>
</protein>
<dbReference type="AlphaFoldDB" id="A0A0G1DQX5"/>
<name>A0A0G1DQX5_9BACT</name>
<evidence type="ECO:0000313" key="1">
    <source>
        <dbReference type="EMBL" id="KKS73201.1"/>
    </source>
</evidence>
<proteinExistence type="predicted"/>
<evidence type="ECO:0000313" key="2">
    <source>
        <dbReference type="Proteomes" id="UP000033867"/>
    </source>
</evidence>
<gene>
    <name evidence="1" type="ORF">UV42_C0001G0016</name>
</gene>